<proteinExistence type="predicted"/>
<feature type="non-terminal residue" evidence="1">
    <location>
        <position position="235"/>
    </location>
</feature>
<sequence length="235" mass="25960">MTLSLLPPYRERRANVRGAWLGNTGRPRCTAWGPPSSANIIVKNLCACPVGAVCASVSAEWARLVLARAFIMGATGHSYLRSLLPLWLTMPSYFSTPSMVLAVRCALYTLQLWHVGLTHVRSVVQSLTPPCLCQVGFAVAGRPCWRSNRPRESFYNRCYRSFILEILIASMAYHAVVLLHTVRGPYSEVCALPAAAMACRPYSRWLLHAYVRSASLWRVDHIGDLVVQGSGDVVA</sequence>
<evidence type="ECO:0000313" key="1">
    <source>
        <dbReference type="EMBL" id="RRT43403.1"/>
    </source>
</evidence>
<protein>
    <submittedName>
        <fullName evidence="1">Uncharacterized protein</fullName>
    </submittedName>
</protein>
<organism evidence="1 2">
    <name type="scientific">Ensete ventricosum</name>
    <name type="common">Abyssinian banana</name>
    <name type="synonym">Musa ensete</name>
    <dbReference type="NCBI Taxonomy" id="4639"/>
    <lineage>
        <taxon>Eukaryota</taxon>
        <taxon>Viridiplantae</taxon>
        <taxon>Streptophyta</taxon>
        <taxon>Embryophyta</taxon>
        <taxon>Tracheophyta</taxon>
        <taxon>Spermatophyta</taxon>
        <taxon>Magnoliopsida</taxon>
        <taxon>Liliopsida</taxon>
        <taxon>Zingiberales</taxon>
        <taxon>Musaceae</taxon>
        <taxon>Ensete</taxon>
    </lineage>
</organism>
<comment type="caution">
    <text evidence="1">The sequence shown here is derived from an EMBL/GenBank/DDBJ whole genome shotgun (WGS) entry which is preliminary data.</text>
</comment>
<gene>
    <name evidence="1" type="ORF">B296_00051631</name>
</gene>
<dbReference type="AlphaFoldDB" id="A0A426XV58"/>
<dbReference type="Proteomes" id="UP000287651">
    <property type="component" value="Unassembled WGS sequence"/>
</dbReference>
<name>A0A426XV58_ENSVE</name>
<evidence type="ECO:0000313" key="2">
    <source>
        <dbReference type="Proteomes" id="UP000287651"/>
    </source>
</evidence>
<accession>A0A426XV58</accession>
<reference evidence="1 2" key="1">
    <citation type="journal article" date="2014" name="Agronomy (Basel)">
        <title>A Draft Genome Sequence for Ensete ventricosum, the Drought-Tolerant Tree Against Hunger.</title>
        <authorList>
            <person name="Harrison J."/>
            <person name="Moore K.A."/>
            <person name="Paszkiewicz K."/>
            <person name="Jones T."/>
            <person name="Grant M."/>
            <person name="Ambacheew D."/>
            <person name="Muzemil S."/>
            <person name="Studholme D.J."/>
        </authorList>
    </citation>
    <scope>NUCLEOTIDE SEQUENCE [LARGE SCALE GENOMIC DNA]</scope>
</reference>
<dbReference type="EMBL" id="AMZH03017176">
    <property type="protein sequence ID" value="RRT43403.1"/>
    <property type="molecule type" value="Genomic_DNA"/>
</dbReference>